<name>A0A974C5Y6_XENLA</name>
<sequence>MTYLGSLGAFKLASSIFPTVTAVDALEAQTAGRPEAVARHCKASCRGADNERLIWRNSELVKIAIAGARII</sequence>
<dbReference type="AlphaFoldDB" id="A0A974C5Y6"/>
<dbReference type="Proteomes" id="UP000694892">
    <property type="component" value="Chromosome 8L"/>
</dbReference>
<evidence type="ECO:0000313" key="2">
    <source>
        <dbReference type="Proteomes" id="UP000694892"/>
    </source>
</evidence>
<accession>A0A974C5Y6</accession>
<protein>
    <submittedName>
        <fullName evidence="1">Uncharacterized protein</fullName>
    </submittedName>
</protein>
<proteinExistence type="predicted"/>
<organism evidence="1 2">
    <name type="scientific">Xenopus laevis</name>
    <name type="common">African clawed frog</name>
    <dbReference type="NCBI Taxonomy" id="8355"/>
    <lineage>
        <taxon>Eukaryota</taxon>
        <taxon>Metazoa</taxon>
        <taxon>Chordata</taxon>
        <taxon>Craniata</taxon>
        <taxon>Vertebrata</taxon>
        <taxon>Euteleostomi</taxon>
        <taxon>Amphibia</taxon>
        <taxon>Batrachia</taxon>
        <taxon>Anura</taxon>
        <taxon>Pipoidea</taxon>
        <taxon>Pipidae</taxon>
        <taxon>Xenopodinae</taxon>
        <taxon>Xenopus</taxon>
        <taxon>Xenopus</taxon>
    </lineage>
</organism>
<dbReference type="EMBL" id="CM004480">
    <property type="protein sequence ID" value="OCT67345.1"/>
    <property type="molecule type" value="Genomic_DNA"/>
</dbReference>
<gene>
    <name evidence="1" type="ORF">XELAEV_18038640mg</name>
</gene>
<reference evidence="2" key="1">
    <citation type="journal article" date="2016" name="Nature">
        <title>Genome evolution in the allotetraploid frog Xenopus laevis.</title>
        <authorList>
            <person name="Session A.M."/>
            <person name="Uno Y."/>
            <person name="Kwon T."/>
            <person name="Chapman J.A."/>
            <person name="Toyoda A."/>
            <person name="Takahashi S."/>
            <person name="Fukui A."/>
            <person name="Hikosaka A."/>
            <person name="Suzuki A."/>
            <person name="Kondo M."/>
            <person name="van Heeringen S.J."/>
            <person name="Quigley I."/>
            <person name="Heinz S."/>
            <person name="Ogino H."/>
            <person name="Ochi H."/>
            <person name="Hellsten U."/>
            <person name="Lyons J.B."/>
            <person name="Simakov O."/>
            <person name="Putnam N."/>
            <person name="Stites J."/>
            <person name="Kuroki Y."/>
            <person name="Tanaka T."/>
            <person name="Michiue T."/>
            <person name="Watanabe M."/>
            <person name="Bogdanovic O."/>
            <person name="Lister R."/>
            <person name="Georgiou G."/>
            <person name="Paranjpe S.S."/>
            <person name="van Kruijsbergen I."/>
            <person name="Shu S."/>
            <person name="Carlson J."/>
            <person name="Kinoshita T."/>
            <person name="Ohta Y."/>
            <person name="Mawaribuchi S."/>
            <person name="Jenkins J."/>
            <person name="Grimwood J."/>
            <person name="Schmutz J."/>
            <person name="Mitros T."/>
            <person name="Mozaffari S.V."/>
            <person name="Suzuki Y."/>
            <person name="Haramoto Y."/>
            <person name="Yamamoto T.S."/>
            <person name="Takagi C."/>
            <person name="Heald R."/>
            <person name="Miller K."/>
            <person name="Haudenschild C."/>
            <person name="Kitzman J."/>
            <person name="Nakayama T."/>
            <person name="Izutsu Y."/>
            <person name="Robert J."/>
            <person name="Fortriede J."/>
            <person name="Burns K."/>
            <person name="Lotay V."/>
            <person name="Karimi K."/>
            <person name="Yasuoka Y."/>
            <person name="Dichmann D.S."/>
            <person name="Flajnik M.F."/>
            <person name="Houston D.W."/>
            <person name="Shendure J."/>
            <person name="DuPasquier L."/>
            <person name="Vize P.D."/>
            <person name="Zorn A.M."/>
            <person name="Ito M."/>
            <person name="Marcotte E.M."/>
            <person name="Wallingford J.B."/>
            <person name="Ito Y."/>
            <person name="Asashima M."/>
            <person name="Ueno N."/>
            <person name="Matsuda Y."/>
            <person name="Veenstra G.J."/>
            <person name="Fujiyama A."/>
            <person name="Harland R.M."/>
            <person name="Taira M."/>
            <person name="Rokhsar D.S."/>
        </authorList>
    </citation>
    <scope>NUCLEOTIDE SEQUENCE [LARGE SCALE GENOMIC DNA]</scope>
    <source>
        <strain evidence="2">J</strain>
    </source>
</reference>
<evidence type="ECO:0000313" key="1">
    <source>
        <dbReference type="EMBL" id="OCT67345.1"/>
    </source>
</evidence>